<proteinExistence type="predicted"/>
<dbReference type="Pfam" id="PF07525">
    <property type="entry name" value="SOCS_box"/>
    <property type="match status" value="1"/>
</dbReference>
<comment type="pathway">
    <text evidence="1">Protein modification; protein ubiquitination.</text>
</comment>
<evidence type="ECO:0000313" key="4">
    <source>
        <dbReference type="Proteomes" id="UP001152622"/>
    </source>
</evidence>
<sequence length="125" mass="14876">MEESEVAKALIAYTRLVDVVGEAEHNEIVGPFVFIFSNQQDMERFLIEIVDHRRYIIFCLLPLQPVRTTRNVRRLKHLCRLRIRDCMGRLRLRASVFMSFLPLPRSLKDYILFREYDLYGRGSVE</sequence>
<evidence type="ECO:0000256" key="1">
    <source>
        <dbReference type="ARBA" id="ARBA00004906"/>
    </source>
</evidence>
<dbReference type="Gene3D" id="1.10.750.20">
    <property type="entry name" value="SOCS box"/>
    <property type="match status" value="1"/>
</dbReference>
<dbReference type="OrthoDB" id="8872851at2759"/>
<feature type="domain" description="SOCS box" evidence="2">
    <location>
        <begin position="62"/>
        <end position="117"/>
    </location>
</feature>
<comment type="caution">
    <text evidence="3">The sequence shown here is derived from an EMBL/GenBank/DDBJ whole genome shotgun (WGS) entry which is preliminary data.</text>
</comment>
<keyword evidence="4" id="KW-1185">Reference proteome</keyword>
<organism evidence="3 4">
    <name type="scientific">Synaphobranchus kaupii</name>
    <name type="common">Kaup's arrowtooth eel</name>
    <dbReference type="NCBI Taxonomy" id="118154"/>
    <lineage>
        <taxon>Eukaryota</taxon>
        <taxon>Metazoa</taxon>
        <taxon>Chordata</taxon>
        <taxon>Craniata</taxon>
        <taxon>Vertebrata</taxon>
        <taxon>Euteleostomi</taxon>
        <taxon>Actinopterygii</taxon>
        <taxon>Neopterygii</taxon>
        <taxon>Teleostei</taxon>
        <taxon>Anguilliformes</taxon>
        <taxon>Synaphobranchidae</taxon>
        <taxon>Synaphobranchus</taxon>
    </lineage>
</organism>
<gene>
    <name evidence="3" type="ORF">SKAU_G00059360</name>
</gene>
<dbReference type="AlphaFoldDB" id="A0A9Q1G522"/>
<dbReference type="PROSITE" id="PS50225">
    <property type="entry name" value="SOCS"/>
    <property type="match status" value="1"/>
</dbReference>
<protein>
    <recommendedName>
        <fullName evidence="2">SOCS box domain-containing protein</fullName>
    </recommendedName>
</protein>
<dbReference type="SMART" id="SM00969">
    <property type="entry name" value="SOCS_box"/>
    <property type="match status" value="1"/>
</dbReference>
<dbReference type="SMART" id="SM00253">
    <property type="entry name" value="SOCS"/>
    <property type="match status" value="1"/>
</dbReference>
<dbReference type="Proteomes" id="UP001152622">
    <property type="component" value="Chromosome 2"/>
</dbReference>
<evidence type="ECO:0000259" key="2">
    <source>
        <dbReference type="PROSITE" id="PS50225"/>
    </source>
</evidence>
<dbReference type="InterPro" id="IPR036036">
    <property type="entry name" value="SOCS_box-like_dom_sf"/>
</dbReference>
<dbReference type="EMBL" id="JAINUF010000002">
    <property type="protein sequence ID" value="KAJ8375356.1"/>
    <property type="molecule type" value="Genomic_DNA"/>
</dbReference>
<dbReference type="GO" id="GO:0035556">
    <property type="term" value="P:intracellular signal transduction"/>
    <property type="evidence" value="ECO:0007669"/>
    <property type="project" value="InterPro"/>
</dbReference>
<name>A0A9Q1G522_SYNKA</name>
<dbReference type="SUPFAM" id="SSF158235">
    <property type="entry name" value="SOCS box-like"/>
    <property type="match status" value="1"/>
</dbReference>
<dbReference type="FunFam" id="1.10.750.20:FF:000001">
    <property type="entry name" value="Ankyrin repeat and SOCS box containing 1"/>
    <property type="match status" value="1"/>
</dbReference>
<dbReference type="InterPro" id="IPR001496">
    <property type="entry name" value="SOCS_box"/>
</dbReference>
<reference evidence="3" key="1">
    <citation type="journal article" date="2023" name="Science">
        <title>Genome structures resolve the early diversification of teleost fishes.</title>
        <authorList>
            <person name="Parey E."/>
            <person name="Louis A."/>
            <person name="Montfort J."/>
            <person name="Bouchez O."/>
            <person name="Roques C."/>
            <person name="Iampietro C."/>
            <person name="Lluch J."/>
            <person name="Castinel A."/>
            <person name="Donnadieu C."/>
            <person name="Desvignes T."/>
            <person name="Floi Bucao C."/>
            <person name="Jouanno E."/>
            <person name="Wen M."/>
            <person name="Mejri S."/>
            <person name="Dirks R."/>
            <person name="Jansen H."/>
            <person name="Henkel C."/>
            <person name="Chen W.J."/>
            <person name="Zahm M."/>
            <person name="Cabau C."/>
            <person name="Klopp C."/>
            <person name="Thompson A.W."/>
            <person name="Robinson-Rechavi M."/>
            <person name="Braasch I."/>
            <person name="Lecointre G."/>
            <person name="Bobe J."/>
            <person name="Postlethwait J.H."/>
            <person name="Berthelot C."/>
            <person name="Roest Crollius H."/>
            <person name="Guiguen Y."/>
        </authorList>
    </citation>
    <scope>NUCLEOTIDE SEQUENCE</scope>
    <source>
        <strain evidence="3">WJC10195</strain>
    </source>
</reference>
<evidence type="ECO:0000313" key="3">
    <source>
        <dbReference type="EMBL" id="KAJ8375356.1"/>
    </source>
</evidence>
<accession>A0A9Q1G522</accession>